<feature type="region of interest" description="Disordered" evidence="1">
    <location>
        <begin position="21"/>
        <end position="54"/>
    </location>
</feature>
<evidence type="ECO:0000256" key="1">
    <source>
        <dbReference type="SAM" id="MobiDB-lite"/>
    </source>
</evidence>
<feature type="compositionally biased region" description="Polar residues" evidence="1">
    <location>
        <begin position="34"/>
        <end position="52"/>
    </location>
</feature>
<sequence>MVVVILTARWMLLQPNHQARVGINREGGTPSDCRANQQSQSGQQKLTGQPGNPASLGGVAPPLFGFGWPFWNFGDCKRTLFSFFRRGWPDYPTATHAMTQSTGSAASPLMIDTQTIIWPSSAVLANRRLPILRVPLPTEVDTQLILLYDFYPAYTDTEPLHNSSEHDPGRLLGLRGGYDLLVSPYRDVVS</sequence>
<dbReference type="AlphaFoldDB" id="A0AAJ8DZM0"/>
<proteinExistence type="predicted"/>
<name>A0AAJ8DZM0_ASPNG</name>
<dbReference type="VEuPathDB" id="FungiDB:An12g08920"/>
<dbReference type="GeneID" id="84592702"/>
<reference evidence="2" key="1">
    <citation type="submission" date="2025-02" db="EMBL/GenBank/DDBJ databases">
        <authorList>
            <consortium name="NCBI Genome Project"/>
        </authorList>
    </citation>
    <scope>NUCLEOTIDE SEQUENCE</scope>
</reference>
<organism evidence="2">
    <name type="scientific">Aspergillus niger</name>
    <dbReference type="NCBI Taxonomy" id="5061"/>
    <lineage>
        <taxon>Eukaryota</taxon>
        <taxon>Fungi</taxon>
        <taxon>Dikarya</taxon>
        <taxon>Ascomycota</taxon>
        <taxon>Pezizomycotina</taxon>
        <taxon>Eurotiomycetes</taxon>
        <taxon>Eurotiomycetidae</taxon>
        <taxon>Eurotiales</taxon>
        <taxon>Aspergillaceae</taxon>
        <taxon>Aspergillus</taxon>
        <taxon>Aspergillus subgen. Circumdati</taxon>
    </lineage>
</organism>
<gene>
    <name evidence="2" type="ORF">An12g08920</name>
</gene>
<dbReference type="RefSeq" id="XP_059601955.1">
    <property type="nucleotide sequence ID" value="XM_059743623.1"/>
</dbReference>
<dbReference type="KEGG" id="ang:An12g08920"/>
<protein>
    <submittedName>
        <fullName evidence="2">Uncharacterized protein</fullName>
    </submittedName>
</protein>
<reference evidence="2" key="2">
    <citation type="submission" date="2025-08" db="UniProtKB">
        <authorList>
            <consortium name="RefSeq"/>
        </authorList>
    </citation>
    <scope>IDENTIFICATION</scope>
</reference>
<accession>A0AAJ8DZM0</accession>
<evidence type="ECO:0000313" key="2">
    <source>
        <dbReference type="RefSeq" id="XP_059601955.1"/>
    </source>
</evidence>